<gene>
    <name evidence="2" type="ORF">KC01_LOCUS19630</name>
</gene>
<dbReference type="PROSITE" id="PS50994">
    <property type="entry name" value="INTEGRASE"/>
    <property type="match status" value="1"/>
</dbReference>
<evidence type="ECO:0000259" key="1">
    <source>
        <dbReference type="PROSITE" id="PS50994"/>
    </source>
</evidence>
<dbReference type="PANTHER" id="PTHR46791:SF4">
    <property type="match status" value="1"/>
</dbReference>
<dbReference type="AlphaFoldDB" id="A0AAV2KLY9"/>
<feature type="domain" description="Integrase catalytic" evidence="1">
    <location>
        <begin position="129"/>
        <end position="300"/>
    </location>
</feature>
<evidence type="ECO:0000313" key="3">
    <source>
        <dbReference type="Proteomes" id="UP001497482"/>
    </source>
</evidence>
<dbReference type="InterPro" id="IPR012337">
    <property type="entry name" value="RNaseH-like_sf"/>
</dbReference>
<organism evidence="2 3">
    <name type="scientific">Knipowitschia caucasica</name>
    <name type="common">Caucasian dwarf goby</name>
    <name type="synonym">Pomatoschistus caucasicus</name>
    <dbReference type="NCBI Taxonomy" id="637954"/>
    <lineage>
        <taxon>Eukaryota</taxon>
        <taxon>Metazoa</taxon>
        <taxon>Chordata</taxon>
        <taxon>Craniata</taxon>
        <taxon>Vertebrata</taxon>
        <taxon>Euteleostomi</taxon>
        <taxon>Actinopterygii</taxon>
        <taxon>Neopterygii</taxon>
        <taxon>Teleostei</taxon>
        <taxon>Neoteleostei</taxon>
        <taxon>Acanthomorphata</taxon>
        <taxon>Gobiaria</taxon>
        <taxon>Gobiiformes</taxon>
        <taxon>Gobioidei</taxon>
        <taxon>Gobiidae</taxon>
        <taxon>Gobiinae</taxon>
        <taxon>Knipowitschia</taxon>
    </lineage>
</organism>
<accession>A0AAV2KLY9</accession>
<dbReference type="InterPro" id="IPR001584">
    <property type="entry name" value="Integrase_cat-core"/>
</dbReference>
<keyword evidence="3" id="KW-1185">Reference proteome</keyword>
<dbReference type="Gene3D" id="3.30.420.10">
    <property type="entry name" value="Ribonuclease H-like superfamily/Ribonuclease H"/>
    <property type="match status" value="1"/>
</dbReference>
<sequence length="310" mass="35700">MRMDPDVVPLALNLLDEAQQELSLQSISVRDIADLLNVSERTVFRRIAEHGLQRSHWDQSISNDHLDATVRDILQYHPNTGYKMMTGHLRARGIHLQRCRIRDSMHRVDPQGIQVRSLQLRTVRRRKYSVPAPNSLWHIDGNHKLIRWRIVVHGGIDGFSRLIVYLTAATNNRASTVMRSFLEAVTSFGVPSRVRADKGMENIEVARYMVTQRGINRNSFITGRSTHNQRIERLWRDVFGGVLDLFYTCFSNLEAEELNPINHRISYGFLTLEKAMTHCRLTVNMALTGKVPMATTPKEFKYLTFSFKGT</sequence>
<protein>
    <recommendedName>
        <fullName evidence="1">Integrase catalytic domain-containing protein</fullName>
    </recommendedName>
</protein>
<dbReference type="InterPro" id="IPR058913">
    <property type="entry name" value="Integrase_dom_put"/>
</dbReference>
<dbReference type="GO" id="GO:0015074">
    <property type="term" value="P:DNA integration"/>
    <property type="evidence" value="ECO:0007669"/>
    <property type="project" value="InterPro"/>
</dbReference>
<dbReference type="Proteomes" id="UP001497482">
    <property type="component" value="Chromosome 19"/>
</dbReference>
<dbReference type="GO" id="GO:0003676">
    <property type="term" value="F:nucleic acid binding"/>
    <property type="evidence" value="ECO:0007669"/>
    <property type="project" value="InterPro"/>
</dbReference>
<dbReference type="EMBL" id="OZ035841">
    <property type="protein sequence ID" value="CAL1590061.1"/>
    <property type="molecule type" value="Genomic_DNA"/>
</dbReference>
<dbReference type="PANTHER" id="PTHR46791">
    <property type="entry name" value="EXPRESSED PROTEIN"/>
    <property type="match status" value="1"/>
</dbReference>
<dbReference type="SUPFAM" id="SSF53098">
    <property type="entry name" value="Ribonuclease H-like"/>
    <property type="match status" value="1"/>
</dbReference>
<reference evidence="2 3" key="1">
    <citation type="submission" date="2024-04" db="EMBL/GenBank/DDBJ databases">
        <authorList>
            <person name="Waldvogel A.-M."/>
            <person name="Schoenle A."/>
        </authorList>
    </citation>
    <scope>NUCLEOTIDE SEQUENCE [LARGE SCALE GENOMIC DNA]</scope>
</reference>
<name>A0AAV2KLY9_KNICA</name>
<dbReference type="InterPro" id="IPR036397">
    <property type="entry name" value="RNaseH_sf"/>
</dbReference>
<dbReference type="Pfam" id="PF24764">
    <property type="entry name" value="rva_4"/>
    <property type="match status" value="1"/>
</dbReference>
<evidence type="ECO:0000313" key="2">
    <source>
        <dbReference type="EMBL" id="CAL1590061.1"/>
    </source>
</evidence>
<proteinExistence type="predicted"/>